<organism evidence="5 6">
    <name type="scientific">Dipteronia sinensis</name>
    <dbReference type="NCBI Taxonomy" id="43782"/>
    <lineage>
        <taxon>Eukaryota</taxon>
        <taxon>Viridiplantae</taxon>
        <taxon>Streptophyta</taxon>
        <taxon>Embryophyta</taxon>
        <taxon>Tracheophyta</taxon>
        <taxon>Spermatophyta</taxon>
        <taxon>Magnoliopsida</taxon>
        <taxon>eudicotyledons</taxon>
        <taxon>Gunneridae</taxon>
        <taxon>Pentapetalae</taxon>
        <taxon>rosids</taxon>
        <taxon>malvids</taxon>
        <taxon>Sapindales</taxon>
        <taxon>Sapindaceae</taxon>
        <taxon>Hippocastanoideae</taxon>
        <taxon>Acereae</taxon>
        <taxon>Dipteronia</taxon>
    </lineage>
</organism>
<dbReference type="Pfam" id="PF02902">
    <property type="entry name" value="Peptidase_C48"/>
    <property type="match status" value="1"/>
</dbReference>
<dbReference type="InterPro" id="IPR038765">
    <property type="entry name" value="Papain-like_cys_pep_sf"/>
</dbReference>
<evidence type="ECO:0000313" key="5">
    <source>
        <dbReference type="EMBL" id="KAK3222171.1"/>
    </source>
</evidence>
<dbReference type="InterPro" id="IPR003653">
    <property type="entry name" value="Peptidase_C48_C"/>
</dbReference>
<gene>
    <name evidence="5" type="ORF">Dsin_009196</name>
</gene>
<dbReference type="PROSITE" id="PS50600">
    <property type="entry name" value="ULP_PROTEASE"/>
    <property type="match status" value="1"/>
</dbReference>
<dbReference type="Gene3D" id="3.40.395.10">
    <property type="entry name" value="Adenoviral Proteinase, Chain A"/>
    <property type="match status" value="1"/>
</dbReference>
<dbReference type="GO" id="GO:0006508">
    <property type="term" value="P:proteolysis"/>
    <property type="evidence" value="ECO:0007669"/>
    <property type="project" value="UniProtKB-KW"/>
</dbReference>
<dbReference type="Proteomes" id="UP001281410">
    <property type="component" value="Unassembled WGS sequence"/>
</dbReference>
<evidence type="ECO:0000259" key="4">
    <source>
        <dbReference type="PROSITE" id="PS50600"/>
    </source>
</evidence>
<dbReference type="SUPFAM" id="SSF54001">
    <property type="entry name" value="Cysteine proteinases"/>
    <property type="match status" value="1"/>
</dbReference>
<dbReference type="AlphaFoldDB" id="A0AAE0EBI7"/>
<sequence>MIIEVDNEAESSFDALASECPQDWIEYGYGNRSGLGKPWWLYTQLLIPRCVGEPDGHWILCKVDLLDRHISICDPTGAKKQNNQGERFRQVMPLRRLLPSILNKCGFFTKRSQKPRGSLFTVGRQMIPQQVDKCSCGVFICKYAKMAIVKTADWN</sequence>
<evidence type="ECO:0000313" key="6">
    <source>
        <dbReference type="Proteomes" id="UP001281410"/>
    </source>
</evidence>
<dbReference type="EMBL" id="JANJYJ010000003">
    <property type="protein sequence ID" value="KAK3222171.1"/>
    <property type="molecule type" value="Genomic_DNA"/>
</dbReference>
<proteinExistence type="inferred from homology"/>
<keyword evidence="3" id="KW-0378">Hydrolase</keyword>
<evidence type="ECO:0000256" key="2">
    <source>
        <dbReference type="ARBA" id="ARBA00022670"/>
    </source>
</evidence>
<feature type="domain" description="Ubiquitin-like protease family profile" evidence="4">
    <location>
        <begin position="1"/>
        <end position="147"/>
    </location>
</feature>
<keyword evidence="2" id="KW-0645">Protease</keyword>
<keyword evidence="6" id="KW-1185">Reference proteome</keyword>
<protein>
    <recommendedName>
        <fullName evidence="4">Ubiquitin-like protease family profile domain-containing protein</fullName>
    </recommendedName>
</protein>
<comment type="similarity">
    <text evidence="1">Belongs to the peptidase C48 family.</text>
</comment>
<evidence type="ECO:0000256" key="3">
    <source>
        <dbReference type="ARBA" id="ARBA00022801"/>
    </source>
</evidence>
<name>A0AAE0EBI7_9ROSI</name>
<reference evidence="5" key="1">
    <citation type="journal article" date="2023" name="Plant J.">
        <title>Genome sequences and population genomics provide insights into the demographic history, inbreeding, and mutation load of two 'living fossil' tree species of Dipteronia.</title>
        <authorList>
            <person name="Feng Y."/>
            <person name="Comes H.P."/>
            <person name="Chen J."/>
            <person name="Zhu S."/>
            <person name="Lu R."/>
            <person name="Zhang X."/>
            <person name="Li P."/>
            <person name="Qiu J."/>
            <person name="Olsen K.M."/>
            <person name="Qiu Y."/>
        </authorList>
    </citation>
    <scope>NUCLEOTIDE SEQUENCE</scope>
    <source>
        <strain evidence="5">NBL</strain>
    </source>
</reference>
<comment type="caution">
    <text evidence="5">The sequence shown here is derived from an EMBL/GenBank/DDBJ whole genome shotgun (WGS) entry which is preliminary data.</text>
</comment>
<accession>A0AAE0EBI7</accession>
<evidence type="ECO:0000256" key="1">
    <source>
        <dbReference type="ARBA" id="ARBA00005234"/>
    </source>
</evidence>
<dbReference type="GO" id="GO:0008234">
    <property type="term" value="F:cysteine-type peptidase activity"/>
    <property type="evidence" value="ECO:0007669"/>
    <property type="project" value="InterPro"/>
</dbReference>